<comment type="caution">
    <text evidence="1">The sequence shown here is derived from an EMBL/GenBank/DDBJ whole genome shotgun (WGS) entry which is preliminary data.</text>
</comment>
<proteinExistence type="predicted"/>
<organism evidence="1 2">
    <name type="scientific">Haloferax sulfurifontis</name>
    <dbReference type="NCBI Taxonomy" id="255616"/>
    <lineage>
        <taxon>Archaea</taxon>
        <taxon>Methanobacteriati</taxon>
        <taxon>Methanobacteriota</taxon>
        <taxon>Stenosarchaea group</taxon>
        <taxon>Halobacteria</taxon>
        <taxon>Halobacteriales</taxon>
        <taxon>Haloferacaceae</taxon>
        <taxon>Haloferax</taxon>
    </lineage>
</organism>
<dbReference type="Proteomes" id="UP000646833">
    <property type="component" value="Unassembled WGS sequence"/>
</dbReference>
<evidence type="ECO:0000313" key="2">
    <source>
        <dbReference type="Proteomes" id="UP000646833"/>
    </source>
</evidence>
<dbReference type="EMBL" id="BMCI01000002">
    <property type="protein sequence ID" value="GGC49752.1"/>
    <property type="molecule type" value="Genomic_DNA"/>
</dbReference>
<evidence type="ECO:0000313" key="1">
    <source>
        <dbReference type="EMBL" id="GGC49752.1"/>
    </source>
</evidence>
<gene>
    <name evidence="1" type="ORF">GCM10007209_09260</name>
</gene>
<protein>
    <submittedName>
        <fullName evidence="1">Uncharacterized protein</fullName>
    </submittedName>
</protein>
<name>A0A830E363_9EURY</name>
<sequence>MTGVRWTPSVESLVIAHDHAVGGDYPDHFDGGRSTRAKQRRDNFAGKLGEAVVSEWLDSMCVPHDWDAFEDAPWAADISLYGLTIDVKARYPWTAPNGLPDLPITSSRCAPDLYVLVETSPGADGWTTTIVGWISYDEARRVWRDVDYYHTANKEVRRSALHTPSSLLDGLVSLSNTAQDGQTAPRAEA</sequence>
<reference evidence="1" key="2">
    <citation type="submission" date="2020-09" db="EMBL/GenBank/DDBJ databases">
        <authorList>
            <person name="Sun Q."/>
            <person name="Sedlacek I."/>
        </authorList>
    </citation>
    <scope>NUCLEOTIDE SEQUENCE</scope>
    <source>
        <strain evidence="1">CCM 7217</strain>
    </source>
</reference>
<dbReference type="AlphaFoldDB" id="A0A830E363"/>
<dbReference type="RefSeq" id="WP_188423302.1">
    <property type="nucleotide sequence ID" value="NZ_BMCI01000002.1"/>
</dbReference>
<reference evidence="1" key="1">
    <citation type="journal article" date="2014" name="Int. J. Syst. Evol. Microbiol.">
        <title>Complete genome sequence of Corynebacterium casei LMG S-19264T (=DSM 44701T), isolated from a smear-ripened cheese.</title>
        <authorList>
            <consortium name="US DOE Joint Genome Institute (JGI-PGF)"/>
            <person name="Walter F."/>
            <person name="Albersmeier A."/>
            <person name="Kalinowski J."/>
            <person name="Ruckert C."/>
        </authorList>
    </citation>
    <scope>NUCLEOTIDE SEQUENCE</scope>
    <source>
        <strain evidence="1">CCM 7217</strain>
    </source>
</reference>
<accession>A0A830E363</accession>